<dbReference type="VEuPathDB" id="VectorBase:HLOH_062097"/>
<evidence type="ECO:0000313" key="3">
    <source>
        <dbReference type="Proteomes" id="UP000821853"/>
    </source>
</evidence>
<dbReference type="AlphaFoldDB" id="A0A9J6FH99"/>
<sequence length="150" mass="16493">MMTGTSSGPQVSHKRAISGPLKGADISPRGFIVDLLRDVSAPEQPASKRSPATARLPTWPPYARGAALLTWRVVVVVACCRHVRRVWCVIRPEVAAVGRCVSEPRLFCARWDRRCLGAGCSRAPGLLASLALRLPARSHTSRRRRSRRFS</sequence>
<keyword evidence="3" id="KW-1185">Reference proteome</keyword>
<gene>
    <name evidence="2" type="ORF">HPB48_005110</name>
</gene>
<feature type="compositionally biased region" description="Polar residues" evidence="1">
    <location>
        <begin position="1"/>
        <end position="10"/>
    </location>
</feature>
<evidence type="ECO:0000256" key="1">
    <source>
        <dbReference type="SAM" id="MobiDB-lite"/>
    </source>
</evidence>
<comment type="caution">
    <text evidence="2">The sequence shown here is derived from an EMBL/GenBank/DDBJ whole genome shotgun (WGS) entry which is preliminary data.</text>
</comment>
<feature type="region of interest" description="Disordered" evidence="1">
    <location>
        <begin position="1"/>
        <end position="22"/>
    </location>
</feature>
<dbReference type="EMBL" id="JABSTR010000001">
    <property type="protein sequence ID" value="KAH9361737.1"/>
    <property type="molecule type" value="Genomic_DNA"/>
</dbReference>
<accession>A0A9J6FH99</accession>
<evidence type="ECO:0000313" key="2">
    <source>
        <dbReference type="EMBL" id="KAH9361737.1"/>
    </source>
</evidence>
<proteinExistence type="predicted"/>
<name>A0A9J6FH99_HAELO</name>
<dbReference type="Proteomes" id="UP000821853">
    <property type="component" value="Chromosome 1"/>
</dbReference>
<protein>
    <submittedName>
        <fullName evidence="2">Uncharacterized protein</fullName>
    </submittedName>
</protein>
<organism evidence="2 3">
    <name type="scientific">Haemaphysalis longicornis</name>
    <name type="common">Bush tick</name>
    <dbReference type="NCBI Taxonomy" id="44386"/>
    <lineage>
        <taxon>Eukaryota</taxon>
        <taxon>Metazoa</taxon>
        <taxon>Ecdysozoa</taxon>
        <taxon>Arthropoda</taxon>
        <taxon>Chelicerata</taxon>
        <taxon>Arachnida</taxon>
        <taxon>Acari</taxon>
        <taxon>Parasitiformes</taxon>
        <taxon>Ixodida</taxon>
        <taxon>Ixodoidea</taxon>
        <taxon>Ixodidae</taxon>
        <taxon>Haemaphysalinae</taxon>
        <taxon>Haemaphysalis</taxon>
    </lineage>
</organism>
<reference evidence="2 3" key="1">
    <citation type="journal article" date="2020" name="Cell">
        <title>Large-Scale Comparative Analyses of Tick Genomes Elucidate Their Genetic Diversity and Vector Capacities.</title>
        <authorList>
            <consortium name="Tick Genome and Microbiome Consortium (TIGMIC)"/>
            <person name="Jia N."/>
            <person name="Wang J."/>
            <person name="Shi W."/>
            <person name="Du L."/>
            <person name="Sun Y."/>
            <person name="Zhan W."/>
            <person name="Jiang J.F."/>
            <person name="Wang Q."/>
            <person name="Zhang B."/>
            <person name="Ji P."/>
            <person name="Bell-Sakyi L."/>
            <person name="Cui X.M."/>
            <person name="Yuan T.T."/>
            <person name="Jiang B.G."/>
            <person name="Yang W.F."/>
            <person name="Lam T.T."/>
            <person name="Chang Q.C."/>
            <person name="Ding S.J."/>
            <person name="Wang X.J."/>
            <person name="Zhu J.G."/>
            <person name="Ruan X.D."/>
            <person name="Zhao L."/>
            <person name="Wei J.T."/>
            <person name="Ye R.Z."/>
            <person name="Que T.C."/>
            <person name="Du C.H."/>
            <person name="Zhou Y.H."/>
            <person name="Cheng J.X."/>
            <person name="Dai P.F."/>
            <person name="Guo W.B."/>
            <person name="Han X.H."/>
            <person name="Huang E.J."/>
            <person name="Li L.F."/>
            <person name="Wei W."/>
            <person name="Gao Y.C."/>
            <person name="Liu J.Z."/>
            <person name="Shao H.Z."/>
            <person name="Wang X."/>
            <person name="Wang C.C."/>
            <person name="Yang T.C."/>
            <person name="Huo Q.B."/>
            <person name="Li W."/>
            <person name="Chen H.Y."/>
            <person name="Chen S.E."/>
            <person name="Zhou L.G."/>
            <person name="Ni X.B."/>
            <person name="Tian J.H."/>
            <person name="Sheng Y."/>
            <person name="Liu T."/>
            <person name="Pan Y.S."/>
            <person name="Xia L.Y."/>
            <person name="Li J."/>
            <person name="Zhao F."/>
            <person name="Cao W.C."/>
        </authorList>
    </citation>
    <scope>NUCLEOTIDE SEQUENCE [LARGE SCALE GENOMIC DNA]</scope>
    <source>
        <strain evidence="2">HaeL-2018</strain>
    </source>
</reference>